<dbReference type="KEGG" id="plad:PPGU16_58020"/>
<dbReference type="InterPro" id="IPR045247">
    <property type="entry name" value="Oye-like"/>
</dbReference>
<keyword evidence="5" id="KW-0614">Plasmid</keyword>
<evidence type="ECO:0000256" key="1">
    <source>
        <dbReference type="ARBA" id="ARBA00001917"/>
    </source>
</evidence>
<keyword evidence="6" id="KW-1185">Reference proteome</keyword>
<dbReference type="PANTHER" id="PTHR22893:SF91">
    <property type="entry name" value="NADPH DEHYDROGENASE 2-RELATED"/>
    <property type="match status" value="1"/>
</dbReference>
<dbReference type="FunFam" id="3.20.20.70:FF:000059">
    <property type="entry name" value="N-ethylmaleimide reductase, FMN-linked"/>
    <property type="match status" value="1"/>
</dbReference>
<dbReference type="GO" id="GO:0010181">
    <property type="term" value="F:FMN binding"/>
    <property type="evidence" value="ECO:0007669"/>
    <property type="project" value="InterPro"/>
</dbReference>
<dbReference type="GO" id="GO:0005829">
    <property type="term" value="C:cytosol"/>
    <property type="evidence" value="ECO:0007669"/>
    <property type="project" value="UniProtKB-ARBA"/>
</dbReference>
<dbReference type="PANTHER" id="PTHR22893">
    <property type="entry name" value="NADH OXIDOREDUCTASE-RELATED"/>
    <property type="match status" value="1"/>
</dbReference>
<dbReference type="Proteomes" id="UP000510888">
    <property type="component" value="Plasmid PPGU16_p1"/>
</dbReference>
<dbReference type="EMBL" id="AP023176">
    <property type="protein sequence ID" value="BCF92735.1"/>
    <property type="molecule type" value="Genomic_DNA"/>
</dbReference>
<evidence type="ECO:0000256" key="2">
    <source>
        <dbReference type="ARBA" id="ARBA00005979"/>
    </source>
</evidence>
<dbReference type="InterPro" id="IPR013785">
    <property type="entry name" value="Aldolase_TIM"/>
</dbReference>
<evidence type="ECO:0000313" key="6">
    <source>
        <dbReference type="Proteomes" id="UP000510888"/>
    </source>
</evidence>
<keyword evidence="3" id="KW-0560">Oxidoreductase</keyword>
<dbReference type="AlphaFoldDB" id="A0A7I8BW43"/>
<dbReference type="Gene3D" id="3.20.20.70">
    <property type="entry name" value="Aldolase class I"/>
    <property type="match status" value="1"/>
</dbReference>
<accession>A0A7I8BW43</accession>
<protein>
    <submittedName>
        <fullName evidence="5">Alkene reductase</fullName>
    </submittedName>
</protein>
<name>A0A7I8BW43_9BURK</name>
<sequence length="417" mass="45094">MLIAAYFKRSEFSTFDLNASRDAPLPEVLNPTLKGNIMAKLFTSRNVGAYDLDHGVVLAPMTRLRTIQPDDIPSPMMADFYGQRASEGGLVIIEAASISQQARSYLGAASIYHDGQDAGWKAIADAVHAKGGRAFLQLIHGGRQSHVEVNDGRDPVAPSVVPFDGVALTQDGFVPVSPHRALETHEIAGIVDDFRRAAQRAKKAGFDGVELHGANGYLVDQFIQDGTNRRTDEYGGPIENRVRFLREALEALISVFGADRVGVRISPSGEWGGVSDSDPEATFSYVAKVLGSYGIAYLHVIEPRVKGDDTLHHGHGAVAAAYLRPHFPGPIIAAGGFDRESAIEIVDSGVADLVAFGRHFSSNPDLPYRLAHDLPLTPYVRAAFWGGNEENYSDFPAYEVQQADLRAVQDEESAEAA</sequence>
<comment type="cofactor">
    <cofactor evidence="1">
        <name>FMN</name>
        <dbReference type="ChEBI" id="CHEBI:58210"/>
    </cofactor>
</comment>
<dbReference type="GO" id="GO:0016628">
    <property type="term" value="F:oxidoreductase activity, acting on the CH-CH group of donors, NAD or NADP as acceptor"/>
    <property type="evidence" value="ECO:0007669"/>
    <property type="project" value="UniProtKB-ARBA"/>
</dbReference>
<geneLocation type="plasmid" evidence="5 6">
    <name>PPGU16_p1</name>
</geneLocation>
<evidence type="ECO:0000256" key="3">
    <source>
        <dbReference type="ARBA" id="ARBA00023002"/>
    </source>
</evidence>
<gene>
    <name evidence="5" type="ORF">PPGU16_58020</name>
</gene>
<evidence type="ECO:0000313" key="5">
    <source>
        <dbReference type="EMBL" id="BCF92735.1"/>
    </source>
</evidence>
<dbReference type="CDD" id="cd02933">
    <property type="entry name" value="OYE_like_FMN"/>
    <property type="match status" value="1"/>
</dbReference>
<dbReference type="InterPro" id="IPR001155">
    <property type="entry name" value="OxRdtase_FMN_N"/>
</dbReference>
<organism evidence="5 6">
    <name type="scientific">Paraburkholderia largidicola</name>
    <dbReference type="NCBI Taxonomy" id="3014751"/>
    <lineage>
        <taxon>Bacteria</taxon>
        <taxon>Pseudomonadati</taxon>
        <taxon>Pseudomonadota</taxon>
        <taxon>Betaproteobacteria</taxon>
        <taxon>Burkholderiales</taxon>
        <taxon>Burkholderiaceae</taxon>
        <taxon>Paraburkholderia</taxon>
    </lineage>
</organism>
<proteinExistence type="inferred from homology"/>
<comment type="similarity">
    <text evidence="2">Belongs to the NADH:flavin oxidoreductase/NADH oxidase family.</text>
</comment>
<feature type="domain" description="NADH:flavin oxidoreductase/NADH oxidase N-terminal" evidence="4">
    <location>
        <begin position="40"/>
        <end position="376"/>
    </location>
</feature>
<dbReference type="SUPFAM" id="SSF51395">
    <property type="entry name" value="FMN-linked oxidoreductases"/>
    <property type="match status" value="1"/>
</dbReference>
<evidence type="ECO:0000259" key="4">
    <source>
        <dbReference type="Pfam" id="PF00724"/>
    </source>
</evidence>
<dbReference type="Pfam" id="PF00724">
    <property type="entry name" value="Oxidored_FMN"/>
    <property type="match status" value="1"/>
</dbReference>
<reference evidence="5 6" key="1">
    <citation type="journal article" date="2020" name="Genes (Basel)">
        <title>Genomic Comparison of Insect Gut Symbionts from Divergent Burkholderia Subclades.</title>
        <authorList>
            <person name="Takeshita K."/>
            <person name="Kikuchi Y."/>
        </authorList>
    </citation>
    <scope>NUCLEOTIDE SEQUENCE [LARGE SCALE GENOMIC DNA]</scope>
    <source>
        <strain evidence="5 6">PGU16</strain>
        <plasmid evidence="5 6">PPGU16_p1</plasmid>
    </source>
</reference>